<organism evidence="3 4">
    <name type="scientific">Coregonus suidteri</name>
    <dbReference type="NCBI Taxonomy" id="861788"/>
    <lineage>
        <taxon>Eukaryota</taxon>
        <taxon>Metazoa</taxon>
        <taxon>Chordata</taxon>
        <taxon>Craniata</taxon>
        <taxon>Vertebrata</taxon>
        <taxon>Euteleostomi</taxon>
        <taxon>Actinopterygii</taxon>
        <taxon>Neopterygii</taxon>
        <taxon>Teleostei</taxon>
        <taxon>Protacanthopterygii</taxon>
        <taxon>Salmoniformes</taxon>
        <taxon>Salmonidae</taxon>
        <taxon>Coregoninae</taxon>
        <taxon>Coregonus</taxon>
    </lineage>
</organism>
<dbReference type="InterPro" id="IPR012340">
    <property type="entry name" value="NA-bd_OB-fold"/>
</dbReference>
<protein>
    <recommendedName>
        <fullName evidence="2">HIN-200 domain-containing protein</fullName>
    </recommendedName>
</protein>
<reference evidence="3 4" key="1">
    <citation type="submission" date="2021-04" db="EMBL/GenBank/DDBJ databases">
        <authorList>
            <person name="De Guttry C."/>
            <person name="Zahm M."/>
            <person name="Klopp C."/>
            <person name="Cabau C."/>
            <person name="Louis A."/>
            <person name="Berthelot C."/>
            <person name="Parey E."/>
            <person name="Roest Crollius H."/>
            <person name="Montfort J."/>
            <person name="Robinson-Rechavi M."/>
            <person name="Bucao C."/>
            <person name="Bouchez O."/>
            <person name="Gislard M."/>
            <person name="Lluch J."/>
            <person name="Milhes M."/>
            <person name="Lampietro C."/>
            <person name="Lopez Roques C."/>
            <person name="Donnadieu C."/>
            <person name="Braasch I."/>
            <person name="Desvignes T."/>
            <person name="Postlethwait J."/>
            <person name="Bobe J."/>
            <person name="Wedekind C."/>
            <person name="Guiguen Y."/>
        </authorList>
    </citation>
    <scope>NUCLEOTIDE SEQUENCE [LARGE SCALE GENOMIC DNA]</scope>
    <source>
        <strain evidence="3">Cs_M1</strain>
        <tissue evidence="3">Blood</tissue>
    </source>
</reference>
<dbReference type="Proteomes" id="UP001356427">
    <property type="component" value="Unassembled WGS sequence"/>
</dbReference>
<evidence type="ECO:0000313" key="3">
    <source>
        <dbReference type="EMBL" id="KAK6317117.1"/>
    </source>
</evidence>
<dbReference type="CDD" id="cd04491">
    <property type="entry name" value="SoSSB_OBF"/>
    <property type="match status" value="1"/>
</dbReference>
<dbReference type="AlphaFoldDB" id="A0AAN8LXE2"/>
<dbReference type="SUPFAM" id="SSF50249">
    <property type="entry name" value="Nucleic acid-binding proteins"/>
    <property type="match status" value="2"/>
</dbReference>
<keyword evidence="4" id="KW-1185">Reference proteome</keyword>
<dbReference type="EMBL" id="JAGTTL010000010">
    <property type="protein sequence ID" value="KAK6317117.1"/>
    <property type="molecule type" value="Genomic_DNA"/>
</dbReference>
<feature type="domain" description="HIN-200" evidence="2">
    <location>
        <begin position="183"/>
        <end position="271"/>
    </location>
</feature>
<proteinExistence type="predicted"/>
<evidence type="ECO:0000313" key="4">
    <source>
        <dbReference type="Proteomes" id="UP001356427"/>
    </source>
</evidence>
<accession>A0AAN8LXE2</accession>
<gene>
    <name evidence="3" type="ORF">J4Q44_G00125170</name>
</gene>
<feature type="region of interest" description="Disordered" evidence="1">
    <location>
        <begin position="91"/>
        <end position="160"/>
    </location>
</feature>
<evidence type="ECO:0000259" key="2">
    <source>
        <dbReference type="Pfam" id="PF02760"/>
    </source>
</evidence>
<evidence type="ECO:0000256" key="1">
    <source>
        <dbReference type="SAM" id="MobiDB-lite"/>
    </source>
</evidence>
<dbReference type="Pfam" id="PF02760">
    <property type="entry name" value="HIN"/>
    <property type="match status" value="1"/>
</dbReference>
<sequence length="465" mass="52380">MTSCIEDKWCQALTKIIEELDEDQYKKMCHLLNKIPNGVKSDIKPVDMPKTIISHLGMNKSILEMGRVMGKIPRNDSAIQDLLRPFVQNLLNGKQQKEKKGRQKNRKIDSESEETPAATGQKRKYVSDSEDEESEKGPENKVQGENNKGNPPPSSKRKSNSWMLTIADLKNLGGLGDKAIKGKIVKKSDLIYYDTKAKKKQSLFHMSLTDDTASIKVTVYGKERYDLFQEGSFYLLKALIVEGDIVKVTQKSKVSKTSPLEVPQRLEMEARMLIEPAHHPFCSIADAKASHPGIQMSIDGTVIDMTLLSKVKVKRERTRKLVERRSLTLQDETGSIEVCLWREQACNCNVLVGDTVRVTNVYPSEYLDSISLNSTGRTRIYKVQPATLETVRLSIEAIEKCTKMEVTLEAETDGKLRTFIVASEILVQTYGIKLQGDFEKRLLKIMPLSAEAKIQGNRITSLTKI</sequence>
<name>A0AAN8LXE2_9TELE</name>
<dbReference type="Gene3D" id="2.40.50.140">
    <property type="entry name" value="Nucleic acid-binding proteins"/>
    <property type="match status" value="2"/>
</dbReference>
<dbReference type="InterPro" id="IPR004021">
    <property type="entry name" value="HIN200/IF120x"/>
</dbReference>
<comment type="caution">
    <text evidence="3">The sequence shown here is derived from an EMBL/GenBank/DDBJ whole genome shotgun (WGS) entry which is preliminary data.</text>
</comment>